<feature type="transmembrane region" description="Helical" evidence="1">
    <location>
        <begin position="122"/>
        <end position="140"/>
    </location>
</feature>
<dbReference type="AlphaFoldDB" id="A0A9W4SUK7"/>
<dbReference type="Proteomes" id="UP001153678">
    <property type="component" value="Unassembled WGS sequence"/>
</dbReference>
<reference evidence="2" key="1">
    <citation type="submission" date="2022-08" db="EMBL/GenBank/DDBJ databases">
        <authorList>
            <person name="Kallberg Y."/>
            <person name="Tangrot J."/>
            <person name="Rosling A."/>
        </authorList>
    </citation>
    <scope>NUCLEOTIDE SEQUENCE</scope>
    <source>
        <strain evidence="2">Wild A</strain>
    </source>
</reference>
<gene>
    <name evidence="2" type="ORF">FWILDA_LOCUS9932</name>
</gene>
<keyword evidence="1" id="KW-1133">Transmembrane helix</keyword>
<keyword evidence="1" id="KW-0472">Membrane</keyword>
<keyword evidence="1" id="KW-0812">Transmembrane</keyword>
<protein>
    <submittedName>
        <fullName evidence="2">15081_t:CDS:1</fullName>
    </submittedName>
</protein>
<evidence type="ECO:0000256" key="1">
    <source>
        <dbReference type="SAM" id="Phobius"/>
    </source>
</evidence>
<organism evidence="2 3">
    <name type="scientific">Funneliformis geosporum</name>
    <dbReference type="NCBI Taxonomy" id="1117311"/>
    <lineage>
        <taxon>Eukaryota</taxon>
        <taxon>Fungi</taxon>
        <taxon>Fungi incertae sedis</taxon>
        <taxon>Mucoromycota</taxon>
        <taxon>Glomeromycotina</taxon>
        <taxon>Glomeromycetes</taxon>
        <taxon>Glomerales</taxon>
        <taxon>Glomeraceae</taxon>
        <taxon>Funneliformis</taxon>
    </lineage>
</organism>
<evidence type="ECO:0000313" key="3">
    <source>
        <dbReference type="Proteomes" id="UP001153678"/>
    </source>
</evidence>
<dbReference type="EMBL" id="CAMKVN010002444">
    <property type="protein sequence ID" value="CAI2181136.1"/>
    <property type="molecule type" value="Genomic_DNA"/>
</dbReference>
<comment type="caution">
    <text evidence="2">The sequence shown here is derived from an EMBL/GenBank/DDBJ whole genome shotgun (WGS) entry which is preliminary data.</text>
</comment>
<proteinExistence type="predicted"/>
<sequence length="163" mass="18218">MSKPFKVTDSTWTIRSVDPCVANYTHNLGGEYSKAIPENPLFVSILWSNPLNELIYKFKSIKGIFMMVLMHDIPDVSAKVQDFHHAATILPYGKMSQDGRMIKHGGVNVDYRATTIIGTNKLKLGLIIGEIILLFLVLVSEEQVSKVLMNNLQNHFGVLNGSE</sequence>
<evidence type="ECO:0000313" key="2">
    <source>
        <dbReference type="EMBL" id="CAI2181136.1"/>
    </source>
</evidence>
<name>A0A9W4SUK7_9GLOM</name>
<keyword evidence="3" id="KW-1185">Reference proteome</keyword>
<accession>A0A9W4SUK7</accession>